<proteinExistence type="inferred from homology"/>
<protein>
    <submittedName>
        <fullName evidence="3">CapA family protein</fullName>
    </submittedName>
</protein>
<organism evidence="3 4">
    <name type="scientific">Haloarcula limicola</name>
    <dbReference type="NCBI Taxonomy" id="1429915"/>
    <lineage>
        <taxon>Archaea</taxon>
        <taxon>Methanobacteriati</taxon>
        <taxon>Methanobacteriota</taxon>
        <taxon>Stenosarchaea group</taxon>
        <taxon>Halobacteria</taxon>
        <taxon>Halobacteriales</taxon>
        <taxon>Haloarculaceae</taxon>
        <taxon>Haloarcula</taxon>
    </lineage>
</organism>
<sequence length="458" mass="50537">MSRPSIARWTNDDAPAGRREWSLTVAGDTTFTDATQPTVGEDLRAALADADLAVTNLEAPIAGRGSPISKSGPVTETVAETPEFALEMGFDAVTLANNHLMDMGPEGLEHTVERCREAGLETCGVGESPTDALDPLRTDVGGQSVAIVNVCEREFGAADRGGPGTAWVGHADATGAVREAEERADVVVVVAHGGVEYLPLPPLGHQRRLRSFAEAGADLVVGHHPHVPQGWERHAETPICYSLGNFRFDIPGRTKTEWGLLVDATFAGETLVSVDLRPVERRDDAVAFMGERWSVEDHRPYFERVSGITADRDALQAHWQELAVRIFEQRYGRWLRIGTGSDLPSLIRHPLQYLHGERLWSGDDRERELLTLLNLVRNESHRDLIETAVSVKTGDRPDRRTPEVRETVRELLAQTEDEPVYDRPSPAIQLFNAVSARLRESITQTGKRLRPRSVSDRL</sequence>
<dbReference type="Pfam" id="PF09587">
    <property type="entry name" value="PGA_cap"/>
    <property type="match status" value="1"/>
</dbReference>
<evidence type="ECO:0000259" key="2">
    <source>
        <dbReference type="SMART" id="SM00854"/>
    </source>
</evidence>
<accession>A0A8J7YBJ1</accession>
<dbReference type="PANTHER" id="PTHR33393:SF13">
    <property type="entry name" value="PGA BIOSYNTHESIS PROTEIN CAPA"/>
    <property type="match status" value="1"/>
</dbReference>
<dbReference type="Gene3D" id="3.60.21.10">
    <property type="match status" value="1"/>
</dbReference>
<evidence type="ECO:0000313" key="3">
    <source>
        <dbReference type="EMBL" id="MBV0925443.1"/>
    </source>
</evidence>
<name>A0A8J7YBJ1_9EURY</name>
<evidence type="ECO:0000256" key="1">
    <source>
        <dbReference type="ARBA" id="ARBA00005662"/>
    </source>
</evidence>
<dbReference type="AlphaFoldDB" id="A0A8J7YBJ1"/>
<dbReference type="SUPFAM" id="SSF56300">
    <property type="entry name" value="Metallo-dependent phosphatases"/>
    <property type="match status" value="1"/>
</dbReference>
<dbReference type="InterPro" id="IPR019079">
    <property type="entry name" value="Capsule_synth_CapA"/>
</dbReference>
<dbReference type="Proteomes" id="UP000766550">
    <property type="component" value="Unassembled WGS sequence"/>
</dbReference>
<gene>
    <name evidence="3" type="ORF">KTS45_14645</name>
</gene>
<keyword evidence="4" id="KW-1185">Reference proteome</keyword>
<dbReference type="InterPro" id="IPR052169">
    <property type="entry name" value="CW_Biosynth-Accessory"/>
</dbReference>
<dbReference type="EMBL" id="JAHQXF010000002">
    <property type="protein sequence ID" value="MBV0925443.1"/>
    <property type="molecule type" value="Genomic_DNA"/>
</dbReference>
<dbReference type="InterPro" id="IPR029052">
    <property type="entry name" value="Metallo-depent_PP-like"/>
</dbReference>
<dbReference type="RefSeq" id="WP_162318269.1">
    <property type="nucleotide sequence ID" value="NZ_JAHQXF010000002.1"/>
</dbReference>
<dbReference type="OrthoDB" id="199819at2157"/>
<comment type="similarity">
    <text evidence="1">Belongs to the CapA family.</text>
</comment>
<dbReference type="PANTHER" id="PTHR33393">
    <property type="entry name" value="POLYGLUTAMINE SYNTHESIS ACCESSORY PROTEIN RV0574C-RELATED"/>
    <property type="match status" value="1"/>
</dbReference>
<reference evidence="3 4" key="1">
    <citation type="submission" date="2021-06" db="EMBL/GenBank/DDBJ databases">
        <title>New haloarchaea isolates fom saline soil.</title>
        <authorList>
            <person name="Duran-Viseras A."/>
            <person name="Sanchez-Porro C.S."/>
            <person name="Ventosa A."/>
        </authorList>
    </citation>
    <scope>NUCLEOTIDE SEQUENCE [LARGE SCALE GENOMIC DNA]</scope>
    <source>
        <strain evidence="3 4">JCM 183640</strain>
    </source>
</reference>
<feature type="domain" description="Capsule synthesis protein CapA" evidence="2">
    <location>
        <begin position="22"/>
        <end position="250"/>
    </location>
</feature>
<dbReference type="SMART" id="SM00854">
    <property type="entry name" value="PGA_cap"/>
    <property type="match status" value="1"/>
</dbReference>
<evidence type="ECO:0000313" key="4">
    <source>
        <dbReference type="Proteomes" id="UP000766550"/>
    </source>
</evidence>
<comment type="caution">
    <text evidence="3">The sequence shown here is derived from an EMBL/GenBank/DDBJ whole genome shotgun (WGS) entry which is preliminary data.</text>
</comment>
<dbReference type="CDD" id="cd07381">
    <property type="entry name" value="MPP_CapA"/>
    <property type="match status" value="1"/>
</dbReference>